<protein>
    <recommendedName>
        <fullName evidence="2">Histidine kinase/HSP90-like ATPase domain-containing protein</fullName>
    </recommendedName>
</protein>
<dbReference type="InterPro" id="IPR050267">
    <property type="entry name" value="Anti-sigma-factor_SerPK"/>
</dbReference>
<keyword evidence="1" id="KW-0723">Serine/threonine-protein kinase</keyword>
<dbReference type="AlphaFoldDB" id="A0A919R966"/>
<dbReference type="SUPFAM" id="SSF55874">
    <property type="entry name" value="ATPase domain of HSP90 chaperone/DNA topoisomerase II/histidine kinase"/>
    <property type="match status" value="1"/>
</dbReference>
<sequence>MGSTEQITGGPAVSGGVLLPCVRESVARARLEVRGWLGSTHPVVDDAVLAASELVTNAVVHSAAKPDDLLELTVTAVRDLIYIAVTDPGSVADEPCVRPDQDGEHGRGLLIVQHVSLGWGVRDHSRTGRRTVWCALSFPAPLSGP</sequence>
<keyword evidence="1" id="KW-0808">Transferase</keyword>
<name>A0A919R966_9ACTN</name>
<keyword evidence="4" id="KW-1185">Reference proteome</keyword>
<organism evidence="3 4">
    <name type="scientific">Sphaerisporangium rufum</name>
    <dbReference type="NCBI Taxonomy" id="1381558"/>
    <lineage>
        <taxon>Bacteria</taxon>
        <taxon>Bacillati</taxon>
        <taxon>Actinomycetota</taxon>
        <taxon>Actinomycetes</taxon>
        <taxon>Streptosporangiales</taxon>
        <taxon>Streptosporangiaceae</taxon>
        <taxon>Sphaerisporangium</taxon>
    </lineage>
</organism>
<dbReference type="RefSeq" id="WP_203995016.1">
    <property type="nucleotide sequence ID" value="NZ_BOOU01000122.1"/>
</dbReference>
<evidence type="ECO:0000259" key="2">
    <source>
        <dbReference type="Pfam" id="PF13581"/>
    </source>
</evidence>
<dbReference type="PANTHER" id="PTHR35526">
    <property type="entry name" value="ANTI-SIGMA-F FACTOR RSBW-RELATED"/>
    <property type="match status" value="1"/>
</dbReference>
<gene>
    <name evidence="3" type="ORF">Sru01_69330</name>
</gene>
<feature type="domain" description="Histidine kinase/HSP90-like ATPase" evidence="2">
    <location>
        <begin position="24"/>
        <end position="114"/>
    </location>
</feature>
<evidence type="ECO:0000256" key="1">
    <source>
        <dbReference type="ARBA" id="ARBA00022527"/>
    </source>
</evidence>
<dbReference type="Proteomes" id="UP000655287">
    <property type="component" value="Unassembled WGS sequence"/>
</dbReference>
<dbReference type="Gene3D" id="3.30.565.10">
    <property type="entry name" value="Histidine kinase-like ATPase, C-terminal domain"/>
    <property type="match status" value="1"/>
</dbReference>
<dbReference type="EMBL" id="BOOU01000122">
    <property type="protein sequence ID" value="GII81951.1"/>
    <property type="molecule type" value="Genomic_DNA"/>
</dbReference>
<proteinExistence type="predicted"/>
<dbReference type="InterPro" id="IPR036890">
    <property type="entry name" value="HATPase_C_sf"/>
</dbReference>
<evidence type="ECO:0000313" key="3">
    <source>
        <dbReference type="EMBL" id="GII81951.1"/>
    </source>
</evidence>
<reference evidence="3" key="1">
    <citation type="submission" date="2021-01" db="EMBL/GenBank/DDBJ databases">
        <title>Whole genome shotgun sequence of Sphaerisporangium rufum NBRC 109079.</title>
        <authorList>
            <person name="Komaki H."/>
            <person name="Tamura T."/>
        </authorList>
    </citation>
    <scope>NUCLEOTIDE SEQUENCE</scope>
    <source>
        <strain evidence="3">NBRC 109079</strain>
    </source>
</reference>
<accession>A0A919R966</accession>
<comment type="caution">
    <text evidence="3">The sequence shown here is derived from an EMBL/GenBank/DDBJ whole genome shotgun (WGS) entry which is preliminary data.</text>
</comment>
<evidence type="ECO:0000313" key="4">
    <source>
        <dbReference type="Proteomes" id="UP000655287"/>
    </source>
</evidence>
<keyword evidence="1" id="KW-0418">Kinase</keyword>
<dbReference type="Pfam" id="PF13581">
    <property type="entry name" value="HATPase_c_2"/>
    <property type="match status" value="1"/>
</dbReference>
<dbReference type="GO" id="GO:0004674">
    <property type="term" value="F:protein serine/threonine kinase activity"/>
    <property type="evidence" value="ECO:0007669"/>
    <property type="project" value="UniProtKB-KW"/>
</dbReference>
<dbReference type="PANTHER" id="PTHR35526:SF3">
    <property type="entry name" value="ANTI-SIGMA-F FACTOR RSBW"/>
    <property type="match status" value="1"/>
</dbReference>
<dbReference type="InterPro" id="IPR003594">
    <property type="entry name" value="HATPase_dom"/>
</dbReference>
<dbReference type="CDD" id="cd16936">
    <property type="entry name" value="HATPase_RsbW-like"/>
    <property type="match status" value="1"/>
</dbReference>